<evidence type="ECO:0000313" key="1">
    <source>
        <dbReference type="EMBL" id="GGZ29865.1"/>
    </source>
</evidence>
<gene>
    <name evidence="1" type="ORF">GCM10010387_24110</name>
</gene>
<accession>A0A918Q0U5</accession>
<comment type="caution">
    <text evidence="1">The sequence shown here is derived from an EMBL/GenBank/DDBJ whole genome shotgun (WGS) entry which is preliminary data.</text>
</comment>
<protein>
    <recommendedName>
        <fullName evidence="3">Nucleoside 2-deoxyribosyltransferase</fullName>
    </recommendedName>
</protein>
<name>A0A918Q0U5_9ACTN</name>
<organism evidence="1 2">
    <name type="scientific">Streptomyces inusitatus</name>
    <dbReference type="NCBI Taxonomy" id="68221"/>
    <lineage>
        <taxon>Bacteria</taxon>
        <taxon>Bacillati</taxon>
        <taxon>Actinomycetota</taxon>
        <taxon>Actinomycetes</taxon>
        <taxon>Kitasatosporales</taxon>
        <taxon>Streptomycetaceae</taxon>
        <taxon>Streptomyces</taxon>
    </lineage>
</organism>
<proteinExistence type="predicted"/>
<keyword evidence="2" id="KW-1185">Reference proteome</keyword>
<reference evidence="1" key="2">
    <citation type="submission" date="2020-09" db="EMBL/GenBank/DDBJ databases">
        <authorList>
            <person name="Sun Q."/>
            <person name="Ohkuma M."/>
        </authorList>
    </citation>
    <scope>NUCLEOTIDE SEQUENCE</scope>
    <source>
        <strain evidence="1">JCM 4988</strain>
    </source>
</reference>
<reference evidence="1" key="1">
    <citation type="journal article" date="2014" name="Int. J. Syst. Evol. Microbiol.">
        <title>Complete genome sequence of Corynebacterium casei LMG S-19264T (=DSM 44701T), isolated from a smear-ripened cheese.</title>
        <authorList>
            <consortium name="US DOE Joint Genome Institute (JGI-PGF)"/>
            <person name="Walter F."/>
            <person name="Albersmeier A."/>
            <person name="Kalinowski J."/>
            <person name="Ruckert C."/>
        </authorList>
    </citation>
    <scope>NUCLEOTIDE SEQUENCE</scope>
    <source>
        <strain evidence="1">JCM 4988</strain>
    </source>
</reference>
<dbReference type="AlphaFoldDB" id="A0A918Q0U5"/>
<sequence>MSSSLAHRPKVFLAAPFGNYVRENVFLPERKAEILSHHTRLSELGASVFSSHLNEEWGAAGLPPEDCMRDDLRALHASDSLCALVGDEPSAGVAFELGYAASIRLPTVLVTTSFGALSSMLRGMGTLLELEVVEGDLGSPAVVEKACSLALDLGAKHRRSDRFWESPEVERALKFRSLEGVG</sequence>
<dbReference type="Gene3D" id="3.40.50.450">
    <property type="match status" value="1"/>
</dbReference>
<dbReference type="InterPro" id="IPR007710">
    <property type="entry name" value="Nucleoside_deoxyribTrfase"/>
</dbReference>
<dbReference type="Pfam" id="PF05014">
    <property type="entry name" value="Nuc_deoxyrib_tr"/>
    <property type="match status" value="1"/>
</dbReference>
<dbReference type="SUPFAM" id="SSF52309">
    <property type="entry name" value="N-(deoxy)ribosyltransferase-like"/>
    <property type="match status" value="1"/>
</dbReference>
<evidence type="ECO:0008006" key="3">
    <source>
        <dbReference type="Google" id="ProtNLM"/>
    </source>
</evidence>
<dbReference type="Proteomes" id="UP000630936">
    <property type="component" value="Unassembled WGS sequence"/>
</dbReference>
<evidence type="ECO:0000313" key="2">
    <source>
        <dbReference type="Proteomes" id="UP000630936"/>
    </source>
</evidence>
<dbReference type="EMBL" id="BMWG01000005">
    <property type="protein sequence ID" value="GGZ29865.1"/>
    <property type="molecule type" value="Genomic_DNA"/>
</dbReference>